<name>A0A7W6KDS1_9SPHI</name>
<dbReference type="Gene3D" id="2.40.440.10">
    <property type="entry name" value="L,D-transpeptidase catalytic domain-like"/>
    <property type="match status" value="1"/>
</dbReference>
<feature type="active site" description="Proton donor/acceptor" evidence="7">
    <location>
        <position position="389"/>
    </location>
</feature>
<dbReference type="GO" id="GO:0016740">
    <property type="term" value="F:transferase activity"/>
    <property type="evidence" value="ECO:0007669"/>
    <property type="project" value="UniProtKB-KW"/>
</dbReference>
<dbReference type="UniPathway" id="UPA00219"/>
<sequence>MKPHNRAQSIPESYFNKTILVIGFTIILLQLAFLFDVSANAAGQLYAQSKDSLRTELGKQLSDPEMQKRLNFPKTVKRFYDYGNLQTNWLRSEENSGPTVMAMLLLDCVKQYGLQPRDYHPEILTYEKMHSVFSAEMRLSAGQKIEFELMLTDAMVSIINNLHFGAYNPRLSRRAIDNGLKDELCTEIFLHSATASGDLMQAVLTVQPKIDQYVQLQGYMKLIAGQYTCDSYETPEEDIRLIAINMERLRWLTLEANSYLHINIPSFRLTYYTPFKTSEYKVVVGKPSAPTPTLESMIGFLETGADWMVPQNIFIKELLPRAQKDLAYFENNHMAVYDLQENFVPITNQSLLLMRQNPLKYHARQTSGCDNALGKVVFRFRNRYDIYLHDSPEQQYFKRKKRAFSHGCIRVSDAEQLAISLIENDQQGDRIPLLKKALHSYSKQKFILKTPLPIIITYLTITVEDELLVKHADIYLQDKVLEDKMYGQQNQITKASTN</sequence>
<dbReference type="InterPro" id="IPR038063">
    <property type="entry name" value="Transpep_catalytic_dom"/>
</dbReference>
<proteinExistence type="inferred from homology"/>
<evidence type="ECO:0000313" key="12">
    <source>
        <dbReference type="Proteomes" id="UP000642938"/>
    </source>
</evidence>
<dbReference type="SUPFAM" id="SSF141523">
    <property type="entry name" value="L,D-transpeptidase catalytic domain-like"/>
    <property type="match status" value="1"/>
</dbReference>
<evidence type="ECO:0000313" key="10">
    <source>
        <dbReference type="EMBL" id="MBB4109953.1"/>
    </source>
</evidence>
<comment type="similarity">
    <text evidence="2">Belongs to the YkuD family.</text>
</comment>
<gene>
    <name evidence="9" type="ORF">GCM10007422_37020</name>
    <name evidence="10" type="ORF">GGQ60_003981</name>
</gene>
<feature type="active site" description="Nucleophile" evidence="7">
    <location>
        <position position="408"/>
    </location>
</feature>
<protein>
    <submittedName>
        <fullName evidence="10">Murein L,D-transpeptidase YcbB/YkuD</fullName>
    </submittedName>
</protein>
<dbReference type="RefSeq" id="WP_183767420.1">
    <property type="nucleotide sequence ID" value="NZ_BMHZ01000004.1"/>
</dbReference>
<dbReference type="GO" id="GO:0004180">
    <property type="term" value="F:carboxypeptidase activity"/>
    <property type="evidence" value="ECO:0007669"/>
    <property type="project" value="UniProtKB-ARBA"/>
</dbReference>
<feature type="domain" description="L,D-TPase catalytic" evidence="8">
    <location>
        <begin position="258"/>
        <end position="434"/>
    </location>
</feature>
<evidence type="ECO:0000256" key="7">
    <source>
        <dbReference type="PROSITE-ProRule" id="PRU01373"/>
    </source>
</evidence>
<dbReference type="PANTHER" id="PTHR41533">
    <property type="entry name" value="L,D-TRANSPEPTIDASE HI_1667-RELATED"/>
    <property type="match status" value="1"/>
</dbReference>
<dbReference type="Pfam" id="PF20142">
    <property type="entry name" value="Scaffold"/>
    <property type="match status" value="1"/>
</dbReference>
<dbReference type="PANTHER" id="PTHR41533:SF2">
    <property type="entry name" value="BLR7131 PROTEIN"/>
    <property type="match status" value="1"/>
</dbReference>
<keyword evidence="12" id="KW-1185">Reference proteome</keyword>
<keyword evidence="5 7" id="KW-0573">Peptidoglycan synthesis</keyword>
<evidence type="ECO:0000313" key="11">
    <source>
        <dbReference type="Proteomes" id="UP000532273"/>
    </source>
</evidence>
<dbReference type="InterPro" id="IPR005490">
    <property type="entry name" value="LD_TPept_cat_dom"/>
</dbReference>
<reference evidence="9" key="1">
    <citation type="journal article" date="2014" name="Int. J. Syst. Evol. Microbiol.">
        <title>Complete genome of a new Firmicutes species belonging to the dominant human colonic microbiota ('Ruminococcus bicirculans') reveals two chromosomes and a selective capacity to utilize plant glucans.</title>
        <authorList>
            <consortium name="NISC Comparative Sequencing Program"/>
            <person name="Wegmann U."/>
            <person name="Louis P."/>
            <person name="Goesmann A."/>
            <person name="Henrissat B."/>
            <person name="Duncan S.H."/>
            <person name="Flint H.J."/>
        </authorList>
    </citation>
    <scope>NUCLEOTIDE SEQUENCE</scope>
    <source>
        <strain evidence="9">CGMCC 1.15287</strain>
    </source>
</reference>
<reference evidence="9" key="4">
    <citation type="submission" date="2024-05" db="EMBL/GenBank/DDBJ databases">
        <authorList>
            <person name="Sun Q."/>
            <person name="Zhou Y."/>
        </authorList>
    </citation>
    <scope>NUCLEOTIDE SEQUENCE</scope>
    <source>
        <strain evidence="9">CGMCC 1.15287</strain>
    </source>
</reference>
<comment type="caution">
    <text evidence="10">The sequence shown here is derived from an EMBL/GenBank/DDBJ whole genome shotgun (WGS) entry which is preliminary data.</text>
</comment>
<evidence type="ECO:0000256" key="1">
    <source>
        <dbReference type="ARBA" id="ARBA00004752"/>
    </source>
</evidence>
<dbReference type="Proteomes" id="UP000642938">
    <property type="component" value="Unassembled WGS sequence"/>
</dbReference>
<evidence type="ECO:0000259" key="8">
    <source>
        <dbReference type="PROSITE" id="PS52029"/>
    </source>
</evidence>
<dbReference type="AlphaFoldDB" id="A0A7W6KDS1"/>
<keyword evidence="4 7" id="KW-0133">Cell shape</keyword>
<reference evidence="10 11" key="3">
    <citation type="submission" date="2020-08" db="EMBL/GenBank/DDBJ databases">
        <title>Genomic Encyclopedia of Type Strains, Phase IV (KMG-IV): sequencing the most valuable type-strain genomes for metagenomic binning, comparative biology and taxonomic classification.</title>
        <authorList>
            <person name="Goeker M."/>
        </authorList>
    </citation>
    <scope>NUCLEOTIDE SEQUENCE [LARGE SCALE GENOMIC DNA]</scope>
    <source>
        <strain evidence="10 11">DSM 100774</strain>
    </source>
</reference>
<dbReference type="CDD" id="cd16913">
    <property type="entry name" value="YkuD_like"/>
    <property type="match status" value="1"/>
</dbReference>
<dbReference type="Pfam" id="PF03734">
    <property type="entry name" value="YkuD"/>
    <property type="match status" value="1"/>
</dbReference>
<evidence type="ECO:0000256" key="5">
    <source>
        <dbReference type="ARBA" id="ARBA00022984"/>
    </source>
</evidence>
<dbReference type="GO" id="GO:0008360">
    <property type="term" value="P:regulation of cell shape"/>
    <property type="evidence" value="ECO:0007669"/>
    <property type="project" value="UniProtKB-UniRule"/>
</dbReference>
<reference evidence="12" key="2">
    <citation type="journal article" date="2019" name="Int. J. Syst. Evol. Microbiol.">
        <title>The Global Catalogue of Microorganisms (GCM) 10K type strain sequencing project: providing services to taxonomists for standard genome sequencing and annotation.</title>
        <authorList>
            <consortium name="The Broad Institute Genomics Platform"/>
            <consortium name="The Broad Institute Genome Sequencing Center for Infectious Disease"/>
            <person name="Wu L."/>
            <person name="Ma J."/>
        </authorList>
    </citation>
    <scope>NUCLEOTIDE SEQUENCE [LARGE SCALE GENOMIC DNA]</scope>
    <source>
        <strain evidence="12">CGMCC 1.15287</strain>
    </source>
</reference>
<evidence type="ECO:0000313" key="9">
    <source>
        <dbReference type="EMBL" id="GGH15161.1"/>
    </source>
</evidence>
<dbReference type="Proteomes" id="UP000532273">
    <property type="component" value="Unassembled WGS sequence"/>
</dbReference>
<dbReference type="InterPro" id="IPR045380">
    <property type="entry name" value="LD_TPept_scaffold_dom"/>
</dbReference>
<dbReference type="EMBL" id="BMHZ01000004">
    <property type="protein sequence ID" value="GGH15161.1"/>
    <property type="molecule type" value="Genomic_DNA"/>
</dbReference>
<dbReference type="PROSITE" id="PS52029">
    <property type="entry name" value="LD_TPASE"/>
    <property type="match status" value="1"/>
</dbReference>
<accession>A0A7W6KDS1</accession>
<comment type="pathway">
    <text evidence="1 7">Cell wall biogenesis; peptidoglycan biosynthesis.</text>
</comment>
<dbReference type="EMBL" id="JACIEF010000004">
    <property type="protein sequence ID" value="MBB4109953.1"/>
    <property type="molecule type" value="Genomic_DNA"/>
</dbReference>
<organism evidence="10 11">
    <name type="scientific">Pedobacter zeae</name>
    <dbReference type="NCBI Taxonomy" id="1737356"/>
    <lineage>
        <taxon>Bacteria</taxon>
        <taxon>Pseudomonadati</taxon>
        <taxon>Bacteroidota</taxon>
        <taxon>Sphingobacteriia</taxon>
        <taxon>Sphingobacteriales</taxon>
        <taxon>Sphingobacteriaceae</taxon>
        <taxon>Pedobacter</taxon>
    </lineage>
</organism>
<dbReference type="GO" id="GO:0009252">
    <property type="term" value="P:peptidoglycan biosynthetic process"/>
    <property type="evidence" value="ECO:0007669"/>
    <property type="project" value="UniProtKB-UniPathway"/>
</dbReference>
<keyword evidence="6 7" id="KW-0961">Cell wall biogenesis/degradation</keyword>
<evidence type="ECO:0000256" key="6">
    <source>
        <dbReference type="ARBA" id="ARBA00023316"/>
    </source>
</evidence>
<dbReference type="GO" id="GO:0071555">
    <property type="term" value="P:cell wall organization"/>
    <property type="evidence" value="ECO:0007669"/>
    <property type="project" value="UniProtKB-UniRule"/>
</dbReference>
<evidence type="ECO:0000256" key="2">
    <source>
        <dbReference type="ARBA" id="ARBA00005992"/>
    </source>
</evidence>
<dbReference type="InterPro" id="IPR052905">
    <property type="entry name" value="LD-transpeptidase_YkuD-like"/>
</dbReference>
<evidence type="ECO:0000256" key="3">
    <source>
        <dbReference type="ARBA" id="ARBA00022679"/>
    </source>
</evidence>
<evidence type="ECO:0000256" key="4">
    <source>
        <dbReference type="ARBA" id="ARBA00022960"/>
    </source>
</evidence>
<keyword evidence="3" id="KW-0808">Transferase</keyword>